<comment type="pathway">
    <text evidence="3">Phospholipid metabolism; CDP-diacylglycerol biosynthesis; CDP-diacylglycerol from sn-glycerol 3-phosphate: step 3/3.</text>
</comment>
<evidence type="ECO:0000256" key="21">
    <source>
        <dbReference type="ARBA" id="ARBA00032396"/>
    </source>
</evidence>
<evidence type="ECO:0000256" key="6">
    <source>
        <dbReference type="ARBA" id="ARBA00012487"/>
    </source>
</evidence>
<dbReference type="GO" id="GO:0004605">
    <property type="term" value="F:phosphatidate cytidylyltransferase activity"/>
    <property type="evidence" value="ECO:0007669"/>
    <property type="project" value="UniProtKB-EC"/>
</dbReference>
<sequence length="308" mass="33008">MVQYMAKRIGVGLAYVGVLVGFFFLRNIDHRLFGILIYAFSLIGTYEMIHAINGPHNETAEEQVGALRMSGSQVFCIYAYALLFTPVFYIVEGLAPGQGYRGLLVLSFLLAIVLLCLLVFDHRNTTFAGTGASMFAAVYPTAILATMLLTNELPVGSTLALLLIHVISPAADTFAFAVGSVLRGPKLCPSISPNKTISGVIGGVVAGTGASVLLYWLYTLTSDYVYTGIGSAWAGAPWVVFAVLGLITSLMTVFGDLVESVIKRRLGVKDMGKIMPTHGGILDRIDGTLFASMFVYIVFALFVVPPIA</sequence>
<evidence type="ECO:0000256" key="5">
    <source>
        <dbReference type="ARBA" id="ARBA00010185"/>
    </source>
</evidence>
<evidence type="ECO:0000256" key="12">
    <source>
        <dbReference type="ARBA" id="ARBA00022695"/>
    </source>
</evidence>
<feature type="transmembrane region" description="Helical" evidence="24">
    <location>
        <begin position="74"/>
        <end position="91"/>
    </location>
</feature>
<comment type="subcellular location">
    <subcellularLocation>
        <location evidence="2">Cell membrane</location>
        <topology evidence="2">Multi-pass membrane protein</topology>
    </subcellularLocation>
</comment>
<evidence type="ECO:0000256" key="7">
    <source>
        <dbReference type="ARBA" id="ARBA00019373"/>
    </source>
</evidence>
<dbReference type="PANTHER" id="PTHR46382">
    <property type="entry name" value="PHOSPHATIDATE CYTIDYLYLTRANSFERASE"/>
    <property type="match status" value="1"/>
</dbReference>
<name>A0A9D1VV74_9FIRM</name>
<evidence type="ECO:0000256" key="4">
    <source>
        <dbReference type="ARBA" id="ARBA00005189"/>
    </source>
</evidence>
<gene>
    <name evidence="25" type="ORF">H9737_04205</name>
</gene>
<evidence type="ECO:0000256" key="3">
    <source>
        <dbReference type="ARBA" id="ARBA00005119"/>
    </source>
</evidence>
<dbReference type="GO" id="GO:0005886">
    <property type="term" value="C:plasma membrane"/>
    <property type="evidence" value="ECO:0007669"/>
    <property type="project" value="UniProtKB-SubCell"/>
</dbReference>
<keyword evidence="9" id="KW-0444">Lipid biosynthesis</keyword>
<comment type="pathway">
    <text evidence="4">Lipid metabolism.</text>
</comment>
<feature type="transmembrane region" description="Helical" evidence="24">
    <location>
        <begin position="103"/>
        <end position="120"/>
    </location>
</feature>
<dbReference type="GO" id="GO:0016024">
    <property type="term" value="P:CDP-diacylglycerol biosynthetic process"/>
    <property type="evidence" value="ECO:0007669"/>
    <property type="project" value="TreeGrafter"/>
</dbReference>
<reference evidence="25" key="2">
    <citation type="submission" date="2021-04" db="EMBL/GenBank/DDBJ databases">
        <authorList>
            <person name="Gilroy R."/>
        </authorList>
    </citation>
    <scope>NUCLEOTIDE SEQUENCE</scope>
    <source>
        <strain evidence="25">26628</strain>
    </source>
</reference>
<accession>A0A9D1VV74</accession>
<dbReference type="EMBL" id="DXFD01000061">
    <property type="protein sequence ID" value="HIX46877.1"/>
    <property type="molecule type" value="Genomic_DNA"/>
</dbReference>
<evidence type="ECO:0000313" key="26">
    <source>
        <dbReference type="Proteomes" id="UP000824249"/>
    </source>
</evidence>
<reference evidence="25" key="1">
    <citation type="journal article" date="2021" name="PeerJ">
        <title>Extensive microbial diversity within the chicken gut microbiome revealed by metagenomics and culture.</title>
        <authorList>
            <person name="Gilroy R."/>
            <person name="Ravi A."/>
            <person name="Getino M."/>
            <person name="Pursley I."/>
            <person name="Horton D.L."/>
            <person name="Alikhan N.F."/>
            <person name="Baker D."/>
            <person name="Gharbi K."/>
            <person name="Hall N."/>
            <person name="Watson M."/>
            <person name="Adriaenssens E.M."/>
            <person name="Foster-Nyarko E."/>
            <person name="Jarju S."/>
            <person name="Secka A."/>
            <person name="Antonio M."/>
            <person name="Oren A."/>
            <person name="Chaudhuri R.R."/>
            <person name="La Ragione R."/>
            <person name="Hildebrand F."/>
            <person name="Pallen M.J."/>
        </authorList>
    </citation>
    <scope>NUCLEOTIDE SEQUENCE</scope>
    <source>
        <strain evidence="25">26628</strain>
    </source>
</reference>
<keyword evidence="11 24" id="KW-0812">Transmembrane</keyword>
<evidence type="ECO:0000256" key="2">
    <source>
        <dbReference type="ARBA" id="ARBA00004651"/>
    </source>
</evidence>
<feature type="transmembrane region" description="Helical" evidence="24">
    <location>
        <begin position="238"/>
        <end position="262"/>
    </location>
</feature>
<feature type="transmembrane region" description="Helical" evidence="24">
    <location>
        <begin position="199"/>
        <end position="218"/>
    </location>
</feature>
<keyword evidence="15 24" id="KW-0472">Membrane</keyword>
<evidence type="ECO:0000256" key="15">
    <source>
        <dbReference type="ARBA" id="ARBA00023136"/>
    </source>
</evidence>
<proteinExistence type="inferred from homology"/>
<keyword evidence="10" id="KW-0808">Transferase</keyword>
<evidence type="ECO:0000256" key="16">
    <source>
        <dbReference type="ARBA" id="ARBA00023209"/>
    </source>
</evidence>
<evidence type="ECO:0000256" key="19">
    <source>
        <dbReference type="ARBA" id="ARBA00031825"/>
    </source>
</evidence>
<evidence type="ECO:0000256" key="23">
    <source>
        <dbReference type="ARBA" id="ARBA00033406"/>
    </source>
</evidence>
<evidence type="ECO:0000256" key="20">
    <source>
        <dbReference type="ARBA" id="ARBA00032253"/>
    </source>
</evidence>
<evidence type="ECO:0000256" key="9">
    <source>
        <dbReference type="ARBA" id="ARBA00022516"/>
    </source>
</evidence>
<evidence type="ECO:0000256" key="18">
    <source>
        <dbReference type="ARBA" id="ARBA00029893"/>
    </source>
</evidence>
<keyword evidence="13 24" id="KW-1133">Transmembrane helix</keyword>
<feature type="transmembrane region" description="Helical" evidence="24">
    <location>
        <begin position="155"/>
        <end position="178"/>
    </location>
</feature>
<protein>
    <recommendedName>
        <fullName evidence="7">Phosphatidate cytidylyltransferase</fullName>
        <ecNumber evidence="6">2.7.7.41</ecNumber>
    </recommendedName>
    <alternativeName>
        <fullName evidence="20">CDP-DAG synthase</fullName>
    </alternativeName>
    <alternativeName>
        <fullName evidence="22">CDP-DG synthase</fullName>
    </alternativeName>
    <alternativeName>
        <fullName evidence="18">CDP-diacylglycerol synthase</fullName>
    </alternativeName>
    <alternativeName>
        <fullName evidence="21">CDP-diglyceride pyrophosphorylase</fullName>
    </alternativeName>
    <alternativeName>
        <fullName evidence="23">CDP-diglyceride synthase</fullName>
    </alternativeName>
    <alternativeName>
        <fullName evidence="19">CTP:phosphatidate cytidylyltransferase</fullName>
    </alternativeName>
</protein>
<evidence type="ECO:0000256" key="14">
    <source>
        <dbReference type="ARBA" id="ARBA00023098"/>
    </source>
</evidence>
<evidence type="ECO:0000256" key="22">
    <source>
        <dbReference type="ARBA" id="ARBA00032743"/>
    </source>
</evidence>
<evidence type="ECO:0000256" key="8">
    <source>
        <dbReference type="ARBA" id="ARBA00022475"/>
    </source>
</evidence>
<keyword evidence="16" id="KW-0594">Phospholipid biosynthesis</keyword>
<organism evidence="25 26">
    <name type="scientific">Candidatus Borkfalkia faecigallinarum</name>
    <dbReference type="NCBI Taxonomy" id="2838509"/>
    <lineage>
        <taxon>Bacteria</taxon>
        <taxon>Bacillati</taxon>
        <taxon>Bacillota</taxon>
        <taxon>Clostridia</taxon>
        <taxon>Christensenellales</taxon>
        <taxon>Christensenellaceae</taxon>
        <taxon>Candidatus Borkfalkia</taxon>
    </lineage>
</organism>
<dbReference type="Pfam" id="PF01148">
    <property type="entry name" value="CTP_transf_1"/>
    <property type="match status" value="1"/>
</dbReference>
<feature type="transmembrane region" description="Helical" evidence="24">
    <location>
        <begin position="9"/>
        <end position="26"/>
    </location>
</feature>
<dbReference type="Proteomes" id="UP000824249">
    <property type="component" value="Unassembled WGS sequence"/>
</dbReference>
<comment type="caution">
    <text evidence="25">The sequence shown here is derived from an EMBL/GenBank/DDBJ whole genome shotgun (WGS) entry which is preliminary data.</text>
</comment>
<keyword evidence="17" id="KW-1208">Phospholipid metabolism</keyword>
<keyword evidence="8" id="KW-1003">Cell membrane</keyword>
<comment type="catalytic activity">
    <reaction evidence="1">
        <text>a 1,2-diacyl-sn-glycero-3-phosphate + CTP + H(+) = a CDP-1,2-diacyl-sn-glycerol + diphosphate</text>
        <dbReference type="Rhea" id="RHEA:16229"/>
        <dbReference type="ChEBI" id="CHEBI:15378"/>
        <dbReference type="ChEBI" id="CHEBI:33019"/>
        <dbReference type="ChEBI" id="CHEBI:37563"/>
        <dbReference type="ChEBI" id="CHEBI:58332"/>
        <dbReference type="ChEBI" id="CHEBI:58608"/>
        <dbReference type="EC" id="2.7.7.41"/>
    </reaction>
</comment>
<dbReference type="PANTHER" id="PTHR46382:SF1">
    <property type="entry name" value="PHOSPHATIDATE CYTIDYLYLTRANSFERASE"/>
    <property type="match status" value="1"/>
</dbReference>
<feature type="transmembrane region" description="Helical" evidence="24">
    <location>
        <begin position="32"/>
        <end position="53"/>
    </location>
</feature>
<evidence type="ECO:0000256" key="1">
    <source>
        <dbReference type="ARBA" id="ARBA00001698"/>
    </source>
</evidence>
<evidence type="ECO:0000313" key="25">
    <source>
        <dbReference type="EMBL" id="HIX46877.1"/>
    </source>
</evidence>
<evidence type="ECO:0000256" key="10">
    <source>
        <dbReference type="ARBA" id="ARBA00022679"/>
    </source>
</evidence>
<feature type="transmembrane region" description="Helical" evidence="24">
    <location>
        <begin position="127"/>
        <end position="149"/>
    </location>
</feature>
<evidence type="ECO:0000256" key="17">
    <source>
        <dbReference type="ARBA" id="ARBA00023264"/>
    </source>
</evidence>
<dbReference type="EC" id="2.7.7.41" evidence="6"/>
<dbReference type="AlphaFoldDB" id="A0A9D1VV74"/>
<comment type="similarity">
    <text evidence="5">Belongs to the CDS family.</text>
</comment>
<keyword evidence="12 25" id="KW-0548">Nucleotidyltransferase</keyword>
<evidence type="ECO:0000256" key="11">
    <source>
        <dbReference type="ARBA" id="ARBA00022692"/>
    </source>
</evidence>
<evidence type="ECO:0000256" key="24">
    <source>
        <dbReference type="SAM" id="Phobius"/>
    </source>
</evidence>
<feature type="transmembrane region" description="Helical" evidence="24">
    <location>
        <begin position="283"/>
        <end position="304"/>
    </location>
</feature>
<evidence type="ECO:0000256" key="13">
    <source>
        <dbReference type="ARBA" id="ARBA00022989"/>
    </source>
</evidence>
<keyword evidence="14" id="KW-0443">Lipid metabolism</keyword>